<evidence type="ECO:0000256" key="7">
    <source>
        <dbReference type="ARBA" id="ARBA00023224"/>
    </source>
</evidence>
<sequence>MDFSDLLLANSSCEGGECELLAFNFTLGDSSDDFASRQISAEQSLVFKYGRLFYAYFTPAIIVIGLCGNSLSFNVFISRSMRGLSASQYLAALSISDILVLVVYVFLDWTTRGLPFLPRNIKLDILAMNGVCHMFLYFSYSLRFISVWLIVAFTIERYIGVCLPLKKIKICSRAYARRTILTYTAVGMVISLYKPILSGVYAKEEVGVKVCTFNPEYEFVSNVLDAVFGLAITLVPFLIIAVLNVIMVHKLRMRSKRNKNGMRVHCVVKENKLRLEMTLILIGLSTCFIALNLPYFAVWCFSRYQTLNGSSNSLADLVTTRGVLYITRTIFYINYCSNFFLYSITGACFRKELLDLFRYHRLLKRRSFEQETRKYSPILKRPSTESSL</sequence>
<feature type="transmembrane region" description="Helical" evidence="9">
    <location>
        <begin position="89"/>
        <end position="107"/>
    </location>
</feature>
<protein>
    <submittedName>
        <fullName evidence="12 13">Probable G-protein coupled receptor 139</fullName>
    </submittedName>
</protein>
<feature type="transmembrane region" description="Helical" evidence="9">
    <location>
        <begin position="134"/>
        <end position="155"/>
    </location>
</feature>
<dbReference type="RefSeq" id="XP_013418872.1">
    <property type="nucleotide sequence ID" value="XM_013563418.2"/>
</dbReference>
<dbReference type="GeneID" id="106179689"/>
<dbReference type="OrthoDB" id="9990906at2759"/>
<dbReference type="GO" id="GO:0005886">
    <property type="term" value="C:plasma membrane"/>
    <property type="evidence" value="ECO:0007669"/>
    <property type="project" value="TreeGrafter"/>
</dbReference>
<keyword evidence="7 8" id="KW-0807">Transducer</keyword>
<gene>
    <name evidence="12" type="primary">LOC106179688</name>
    <name evidence="13" type="synonym">LOC106179689</name>
</gene>
<feature type="transmembrane region" description="Helical" evidence="9">
    <location>
        <begin position="279"/>
        <end position="304"/>
    </location>
</feature>
<dbReference type="KEGG" id="lak:106179689"/>
<dbReference type="KEGG" id="lak:106179688"/>
<proteinExistence type="inferred from homology"/>
<evidence type="ECO:0000256" key="4">
    <source>
        <dbReference type="ARBA" id="ARBA00023040"/>
    </source>
</evidence>
<dbReference type="SUPFAM" id="SSF81321">
    <property type="entry name" value="Family A G protein-coupled receptor-like"/>
    <property type="match status" value="1"/>
</dbReference>
<reference evidence="12 13" key="1">
    <citation type="submission" date="2025-04" db="UniProtKB">
        <authorList>
            <consortium name="RefSeq"/>
        </authorList>
    </citation>
    <scope>IDENTIFICATION</scope>
    <source>
        <tissue evidence="12 13">Gonads</tissue>
    </source>
</reference>
<dbReference type="InterPro" id="IPR017452">
    <property type="entry name" value="GPCR_Rhodpsn_7TM"/>
</dbReference>
<keyword evidence="4 8" id="KW-0297">G-protein coupled receptor</keyword>
<evidence type="ECO:0000313" key="12">
    <source>
        <dbReference type="RefSeq" id="XP_013418870.1"/>
    </source>
</evidence>
<evidence type="ECO:0000313" key="11">
    <source>
        <dbReference type="Proteomes" id="UP000085678"/>
    </source>
</evidence>
<evidence type="ECO:0000256" key="3">
    <source>
        <dbReference type="ARBA" id="ARBA00022989"/>
    </source>
</evidence>
<dbReference type="GeneID" id="106179688"/>
<comment type="similarity">
    <text evidence="8">Belongs to the G-protein coupled receptor 1 family.</text>
</comment>
<organism evidence="11 12">
    <name type="scientific">Lingula anatina</name>
    <name type="common">Brachiopod</name>
    <name type="synonym">Lingula unguis</name>
    <dbReference type="NCBI Taxonomy" id="7574"/>
    <lineage>
        <taxon>Eukaryota</taxon>
        <taxon>Metazoa</taxon>
        <taxon>Spiralia</taxon>
        <taxon>Lophotrochozoa</taxon>
        <taxon>Brachiopoda</taxon>
        <taxon>Linguliformea</taxon>
        <taxon>Lingulata</taxon>
        <taxon>Lingulida</taxon>
        <taxon>Linguloidea</taxon>
        <taxon>Lingulidae</taxon>
        <taxon>Lingula</taxon>
    </lineage>
</organism>
<dbReference type="Pfam" id="PF00001">
    <property type="entry name" value="7tm_1"/>
    <property type="match status" value="1"/>
</dbReference>
<dbReference type="PANTHER" id="PTHR24243">
    <property type="entry name" value="G-PROTEIN COUPLED RECEPTOR"/>
    <property type="match status" value="1"/>
</dbReference>
<evidence type="ECO:0000256" key="9">
    <source>
        <dbReference type="SAM" id="Phobius"/>
    </source>
</evidence>
<evidence type="ECO:0000256" key="8">
    <source>
        <dbReference type="RuleBase" id="RU000688"/>
    </source>
</evidence>
<dbReference type="PROSITE" id="PS50262">
    <property type="entry name" value="G_PROTEIN_RECEP_F1_2"/>
    <property type="match status" value="1"/>
</dbReference>
<dbReference type="OMA" id="KDICGSK"/>
<feature type="domain" description="G-protein coupled receptors family 1 profile" evidence="10">
    <location>
        <begin position="68"/>
        <end position="342"/>
    </location>
</feature>
<evidence type="ECO:0000256" key="1">
    <source>
        <dbReference type="ARBA" id="ARBA00004141"/>
    </source>
</evidence>
<feature type="transmembrane region" description="Helical" evidence="9">
    <location>
        <begin position="175"/>
        <end position="193"/>
    </location>
</feature>
<dbReference type="CDD" id="cd14978">
    <property type="entry name" value="7tmA_FMRFamide_R-like"/>
    <property type="match status" value="1"/>
</dbReference>
<dbReference type="PRINTS" id="PR00237">
    <property type="entry name" value="GPCRRHODOPSN"/>
</dbReference>
<feature type="transmembrane region" description="Helical" evidence="9">
    <location>
        <begin position="226"/>
        <end position="248"/>
    </location>
</feature>
<evidence type="ECO:0000313" key="13">
    <source>
        <dbReference type="RefSeq" id="XP_013418872.1"/>
    </source>
</evidence>
<feature type="transmembrane region" description="Helical" evidence="9">
    <location>
        <begin position="53"/>
        <end position="77"/>
    </location>
</feature>
<dbReference type="AlphaFoldDB" id="A0A1S3K8A8"/>
<dbReference type="STRING" id="7574.A0A1S3K8A8"/>
<evidence type="ECO:0000259" key="10">
    <source>
        <dbReference type="PROSITE" id="PS50262"/>
    </source>
</evidence>
<accession>A0A1S3K8A8</accession>
<dbReference type="GO" id="GO:0004930">
    <property type="term" value="F:G protein-coupled receptor activity"/>
    <property type="evidence" value="ECO:0007669"/>
    <property type="project" value="UniProtKB-KW"/>
</dbReference>
<keyword evidence="3 9" id="KW-1133">Transmembrane helix</keyword>
<dbReference type="InterPro" id="IPR000276">
    <property type="entry name" value="GPCR_Rhodpsn"/>
</dbReference>
<dbReference type="Gene3D" id="1.20.1070.10">
    <property type="entry name" value="Rhodopsin 7-helix transmembrane proteins"/>
    <property type="match status" value="1"/>
</dbReference>
<evidence type="ECO:0000256" key="2">
    <source>
        <dbReference type="ARBA" id="ARBA00022692"/>
    </source>
</evidence>
<keyword evidence="11" id="KW-1185">Reference proteome</keyword>
<feature type="transmembrane region" description="Helical" evidence="9">
    <location>
        <begin position="324"/>
        <end position="349"/>
    </location>
</feature>
<keyword evidence="5 9" id="KW-0472">Membrane</keyword>
<evidence type="ECO:0000256" key="6">
    <source>
        <dbReference type="ARBA" id="ARBA00023170"/>
    </source>
</evidence>
<dbReference type="PANTHER" id="PTHR24243:SF230">
    <property type="entry name" value="G-PROTEIN COUPLED RECEPTORS FAMILY 1 PROFILE DOMAIN-CONTAINING PROTEIN"/>
    <property type="match status" value="1"/>
</dbReference>
<dbReference type="Proteomes" id="UP000085678">
    <property type="component" value="Unplaced"/>
</dbReference>
<keyword evidence="6 8" id="KW-0675">Receptor</keyword>
<evidence type="ECO:0000256" key="5">
    <source>
        <dbReference type="ARBA" id="ARBA00023136"/>
    </source>
</evidence>
<name>A0A1S3K8A8_LINAN</name>
<dbReference type="PROSITE" id="PS00237">
    <property type="entry name" value="G_PROTEIN_RECEP_F1_1"/>
    <property type="match status" value="1"/>
</dbReference>
<keyword evidence="2 8" id="KW-0812">Transmembrane</keyword>
<dbReference type="RefSeq" id="XP_013418870.1">
    <property type="nucleotide sequence ID" value="XM_013563416.1"/>
</dbReference>
<comment type="subcellular location">
    <subcellularLocation>
        <location evidence="1">Membrane</location>
        <topology evidence="1">Multi-pass membrane protein</topology>
    </subcellularLocation>
</comment>